<dbReference type="Pfam" id="PF07228">
    <property type="entry name" value="SpoIIE"/>
    <property type="match status" value="1"/>
</dbReference>
<reference evidence="3 4" key="1">
    <citation type="submission" date="2024-03" db="EMBL/GenBank/DDBJ databases">
        <title>Actinomycetospora sp. OC33-EN08, a novel actinomycete isolated from wild orchid (Aerides multiflora).</title>
        <authorList>
            <person name="Suriyachadkun C."/>
        </authorList>
    </citation>
    <scope>NUCLEOTIDE SEQUENCE [LARGE SCALE GENOMIC DNA]</scope>
    <source>
        <strain evidence="3 4">OC33-EN08</strain>
    </source>
</reference>
<evidence type="ECO:0000313" key="3">
    <source>
        <dbReference type="EMBL" id="MEJ2866177.1"/>
    </source>
</evidence>
<keyword evidence="4" id="KW-1185">Reference proteome</keyword>
<proteinExistence type="predicted"/>
<dbReference type="Proteomes" id="UP001385809">
    <property type="component" value="Unassembled WGS sequence"/>
</dbReference>
<dbReference type="PANTHER" id="PTHR43156:SF2">
    <property type="entry name" value="STAGE II SPORULATION PROTEIN E"/>
    <property type="match status" value="1"/>
</dbReference>
<comment type="caution">
    <text evidence="3">The sequence shown here is derived from an EMBL/GenBank/DDBJ whole genome shotgun (WGS) entry which is preliminary data.</text>
</comment>
<evidence type="ECO:0000259" key="2">
    <source>
        <dbReference type="SMART" id="SM00331"/>
    </source>
</evidence>
<dbReference type="RefSeq" id="WP_337692805.1">
    <property type="nucleotide sequence ID" value="NZ_JBBEGN010000001.1"/>
</dbReference>
<dbReference type="Gene3D" id="3.60.40.10">
    <property type="entry name" value="PPM-type phosphatase domain"/>
    <property type="match status" value="1"/>
</dbReference>
<evidence type="ECO:0000256" key="1">
    <source>
        <dbReference type="ARBA" id="ARBA00022801"/>
    </source>
</evidence>
<protein>
    <submittedName>
        <fullName evidence="3">PP2C family protein-serine/threonine phosphatase</fullName>
        <ecNumber evidence="3">3.1.3.16</ecNumber>
    </submittedName>
</protein>
<name>A0ABU8MFR7_9PSEU</name>
<dbReference type="SMART" id="SM00331">
    <property type="entry name" value="PP2C_SIG"/>
    <property type="match status" value="1"/>
</dbReference>
<dbReference type="EC" id="3.1.3.16" evidence="3"/>
<dbReference type="InterPro" id="IPR029016">
    <property type="entry name" value="GAF-like_dom_sf"/>
</dbReference>
<evidence type="ECO:0000313" key="4">
    <source>
        <dbReference type="Proteomes" id="UP001385809"/>
    </source>
</evidence>
<keyword evidence="1 3" id="KW-0378">Hydrolase</keyword>
<dbReference type="GO" id="GO:0004722">
    <property type="term" value="F:protein serine/threonine phosphatase activity"/>
    <property type="evidence" value="ECO:0007669"/>
    <property type="project" value="UniProtKB-EC"/>
</dbReference>
<feature type="domain" description="PPM-type phosphatase" evidence="2">
    <location>
        <begin position="324"/>
        <end position="551"/>
    </location>
</feature>
<sequence>MDSTMPAGAPTPTPPRGLRSLHTRVLAGLSEAVVVTGPARPGGPEAIVYVANPAAERLLPGLAVGSAVARAGHEVFTAAVAEGRPGFEAEIAGRVLAARAEQLDDDLPSSGDVLTCWYLRDVTDERRGSASLRDAQARAHFLAEAGRSLHGVLHLDRTLRTAASLAAGFLAPTVLVLLADGSDAVRWARADAGESRPHTGEMARAALRTAPRLQDALIGDAPVDPWVSLELSELPVWNERPAGRVQVVPVPGTVVRGVLVLVDPTNDPVDPADPDVLPLAEEYATRVGGALSSAALYREQAHLGHVLQASLEPPPLPGDTRGTAVVGSAYRPARESLRVGGDFYEVLPRSAAGRTPFLLGDVCGKGIEAAVLSGRVRQSLHALRLVEQDPATLLGLLNAALLDAADLDAAVTMPRFATMVLGDAEPLPDGGLRLRLATGGHPPPYVLRADGTVAEVDVVGSLVGALRDAEFGTAEVVLAPGETCLLYSDGVTEARGGPTGRDFYGEERLAAALRGCTGAPAQVVCERVVQLLSEWLAGRDHDDVALLALQAPPRARTREVS</sequence>
<dbReference type="Gene3D" id="3.30.450.40">
    <property type="match status" value="1"/>
</dbReference>
<dbReference type="PANTHER" id="PTHR43156">
    <property type="entry name" value="STAGE II SPORULATION PROTEIN E-RELATED"/>
    <property type="match status" value="1"/>
</dbReference>
<dbReference type="InterPro" id="IPR052016">
    <property type="entry name" value="Bact_Sigma-Reg"/>
</dbReference>
<dbReference type="EMBL" id="JBBEGN010000001">
    <property type="protein sequence ID" value="MEJ2866177.1"/>
    <property type="molecule type" value="Genomic_DNA"/>
</dbReference>
<organism evidence="3 4">
    <name type="scientific">Actinomycetospora aurantiaca</name>
    <dbReference type="NCBI Taxonomy" id="3129233"/>
    <lineage>
        <taxon>Bacteria</taxon>
        <taxon>Bacillati</taxon>
        <taxon>Actinomycetota</taxon>
        <taxon>Actinomycetes</taxon>
        <taxon>Pseudonocardiales</taxon>
        <taxon>Pseudonocardiaceae</taxon>
        <taxon>Actinomycetospora</taxon>
    </lineage>
</organism>
<dbReference type="InterPro" id="IPR036457">
    <property type="entry name" value="PPM-type-like_dom_sf"/>
</dbReference>
<dbReference type="InterPro" id="IPR001932">
    <property type="entry name" value="PPM-type_phosphatase-like_dom"/>
</dbReference>
<gene>
    <name evidence="3" type="ORF">WCD74_00280</name>
</gene>
<accession>A0ABU8MFR7</accession>